<reference evidence="1 2" key="1">
    <citation type="submission" date="2021-01" db="EMBL/GenBank/DDBJ databases">
        <title>Whole genome shotgun sequence of Catellatospora coxensis NBRC 107359.</title>
        <authorList>
            <person name="Komaki H."/>
            <person name="Tamura T."/>
        </authorList>
    </citation>
    <scope>NUCLEOTIDE SEQUENCE [LARGE SCALE GENOMIC DNA]</scope>
    <source>
        <strain evidence="1 2">NBRC 107359</strain>
    </source>
</reference>
<sequence>MAGPLDRGGEAELRLAEPVVGGTDRVLALLHVQHGGIDGGFDLGDAGHETSTGDRMDFLRESMTFWPVYHAFATPGG</sequence>
<proteinExistence type="predicted"/>
<accession>A0A8J3PAA6</accession>
<evidence type="ECO:0000313" key="2">
    <source>
        <dbReference type="Proteomes" id="UP000630887"/>
    </source>
</evidence>
<keyword evidence="2" id="KW-1185">Reference proteome</keyword>
<dbReference type="EMBL" id="BONI01000069">
    <property type="protein sequence ID" value="GIG09632.1"/>
    <property type="molecule type" value="Genomic_DNA"/>
</dbReference>
<comment type="caution">
    <text evidence="1">The sequence shown here is derived from an EMBL/GenBank/DDBJ whole genome shotgun (WGS) entry which is preliminary data.</text>
</comment>
<name>A0A8J3PAA6_9ACTN</name>
<gene>
    <name evidence="1" type="ORF">Cco03nite_63320</name>
</gene>
<protein>
    <submittedName>
        <fullName evidence="1">Uncharacterized protein</fullName>
    </submittedName>
</protein>
<dbReference type="AlphaFoldDB" id="A0A8J3PAA6"/>
<organism evidence="1 2">
    <name type="scientific">Catellatospora coxensis</name>
    <dbReference type="NCBI Taxonomy" id="310354"/>
    <lineage>
        <taxon>Bacteria</taxon>
        <taxon>Bacillati</taxon>
        <taxon>Actinomycetota</taxon>
        <taxon>Actinomycetes</taxon>
        <taxon>Micromonosporales</taxon>
        <taxon>Micromonosporaceae</taxon>
        <taxon>Catellatospora</taxon>
    </lineage>
</organism>
<evidence type="ECO:0000313" key="1">
    <source>
        <dbReference type="EMBL" id="GIG09632.1"/>
    </source>
</evidence>
<dbReference type="Proteomes" id="UP000630887">
    <property type="component" value="Unassembled WGS sequence"/>
</dbReference>